<evidence type="ECO:0000256" key="6">
    <source>
        <dbReference type="ARBA" id="ARBA00022725"/>
    </source>
</evidence>
<dbReference type="Gene3D" id="1.10.238.270">
    <property type="match status" value="2"/>
</dbReference>
<name>A0ABD1CKK2_CULPP</name>
<keyword evidence="4" id="KW-0964">Secreted</keyword>
<proteinExistence type="inferred from homology"/>
<evidence type="ECO:0000256" key="4">
    <source>
        <dbReference type="ARBA" id="ARBA00022525"/>
    </source>
</evidence>
<dbReference type="InterPro" id="IPR036728">
    <property type="entry name" value="PBP_GOBP_sf"/>
</dbReference>
<dbReference type="Proteomes" id="UP001562425">
    <property type="component" value="Unassembled WGS sequence"/>
</dbReference>
<gene>
    <name evidence="8" type="ORF">pipiens_016600</name>
</gene>
<dbReference type="GO" id="GO:0005576">
    <property type="term" value="C:extracellular region"/>
    <property type="evidence" value="ECO:0007669"/>
    <property type="project" value="UniProtKB-SubCell"/>
</dbReference>
<keyword evidence="7" id="KW-1015">Disulfide bond</keyword>
<sequence length="213" mass="24506">MDGLKECFEENKDKEKREKFTCSFECFFKHHNVLDDNGEPSKEKLLAKVEGFEGEWKQTSIKIIEDCFAKQEEMKAKHGGGEKKEGCHPASAFMNMCLGKNFLQNCPAAQWNDCELLALHKKNNELSKEKALEYAASIEEGEWREKTKEIVESCWARLDAMKELSAQKPSKCPLLYMMMQICLSKKVFVECPAAEWHTTPFCEEAKQSNCLQD</sequence>
<keyword evidence="9" id="KW-1185">Reference proteome</keyword>
<evidence type="ECO:0000313" key="8">
    <source>
        <dbReference type="EMBL" id="KAL1376923.1"/>
    </source>
</evidence>
<dbReference type="SUPFAM" id="SSF47565">
    <property type="entry name" value="Insect pheromone/odorant-binding proteins"/>
    <property type="match status" value="1"/>
</dbReference>
<keyword evidence="3" id="KW-0813">Transport</keyword>
<dbReference type="PANTHER" id="PTHR21066">
    <property type="entry name" value="ODORANT-BINDING PROTEIN 59A-RELATED"/>
    <property type="match status" value="1"/>
</dbReference>
<dbReference type="EMBL" id="JBEHCU010011297">
    <property type="protein sequence ID" value="KAL1376923.1"/>
    <property type="molecule type" value="Genomic_DNA"/>
</dbReference>
<dbReference type="AlphaFoldDB" id="A0ABD1CKK2"/>
<evidence type="ECO:0000313" key="9">
    <source>
        <dbReference type="Proteomes" id="UP001562425"/>
    </source>
</evidence>
<comment type="subcellular location">
    <subcellularLocation>
        <location evidence="1">Secreted</location>
    </subcellularLocation>
</comment>
<dbReference type="PANTHER" id="PTHR21066:SF3">
    <property type="entry name" value="IP02236P"/>
    <property type="match status" value="1"/>
</dbReference>
<dbReference type="InterPro" id="IPR006170">
    <property type="entry name" value="PBP/GOBP"/>
</dbReference>
<accession>A0ABD1CKK2</accession>
<keyword evidence="5" id="KW-0716">Sensory transduction</keyword>
<evidence type="ECO:0008006" key="10">
    <source>
        <dbReference type="Google" id="ProtNLM"/>
    </source>
</evidence>
<evidence type="ECO:0000256" key="7">
    <source>
        <dbReference type="ARBA" id="ARBA00023157"/>
    </source>
</evidence>
<evidence type="ECO:0000256" key="5">
    <source>
        <dbReference type="ARBA" id="ARBA00022606"/>
    </source>
</evidence>
<dbReference type="InterPro" id="IPR052295">
    <property type="entry name" value="Odorant-binding_protein"/>
</dbReference>
<comment type="similarity">
    <text evidence="2">Belongs to the PBP/GOBP family.</text>
</comment>
<evidence type="ECO:0000256" key="2">
    <source>
        <dbReference type="ARBA" id="ARBA00008098"/>
    </source>
</evidence>
<reference evidence="8 9" key="1">
    <citation type="submission" date="2024-05" db="EMBL/GenBank/DDBJ databases">
        <title>Culex pipiens pipiens assembly and annotation.</title>
        <authorList>
            <person name="Alout H."/>
            <person name="Durand T."/>
        </authorList>
    </citation>
    <scope>NUCLEOTIDE SEQUENCE [LARGE SCALE GENOMIC DNA]</scope>
    <source>
        <strain evidence="8">HA-2024</strain>
        <tissue evidence="8">Whole body</tissue>
    </source>
</reference>
<dbReference type="Pfam" id="PF01395">
    <property type="entry name" value="PBP_GOBP"/>
    <property type="match status" value="1"/>
</dbReference>
<evidence type="ECO:0000256" key="1">
    <source>
        <dbReference type="ARBA" id="ARBA00004613"/>
    </source>
</evidence>
<comment type="caution">
    <text evidence="8">The sequence shown here is derived from an EMBL/GenBank/DDBJ whole genome shotgun (WGS) entry which is preliminary data.</text>
</comment>
<protein>
    <recommendedName>
        <fullName evidence="10">Odorant-binding protein</fullName>
    </recommendedName>
</protein>
<organism evidence="8 9">
    <name type="scientific">Culex pipiens pipiens</name>
    <name type="common">Northern house mosquito</name>
    <dbReference type="NCBI Taxonomy" id="38569"/>
    <lineage>
        <taxon>Eukaryota</taxon>
        <taxon>Metazoa</taxon>
        <taxon>Ecdysozoa</taxon>
        <taxon>Arthropoda</taxon>
        <taxon>Hexapoda</taxon>
        <taxon>Insecta</taxon>
        <taxon>Pterygota</taxon>
        <taxon>Neoptera</taxon>
        <taxon>Endopterygota</taxon>
        <taxon>Diptera</taxon>
        <taxon>Nematocera</taxon>
        <taxon>Culicoidea</taxon>
        <taxon>Culicidae</taxon>
        <taxon>Culicinae</taxon>
        <taxon>Culicini</taxon>
        <taxon>Culex</taxon>
        <taxon>Culex</taxon>
    </lineage>
</organism>
<dbReference type="GO" id="GO:0007608">
    <property type="term" value="P:sensory perception of smell"/>
    <property type="evidence" value="ECO:0007669"/>
    <property type="project" value="UniProtKB-KW"/>
</dbReference>
<keyword evidence="6" id="KW-0552">Olfaction</keyword>
<evidence type="ECO:0000256" key="3">
    <source>
        <dbReference type="ARBA" id="ARBA00022448"/>
    </source>
</evidence>